<keyword evidence="2" id="KW-1185">Reference proteome</keyword>
<dbReference type="RefSeq" id="WP_213364036.1">
    <property type="nucleotide sequence ID" value="NZ_BSFM01000011.1"/>
</dbReference>
<sequence>MSRPIVELSIDRLVVEGVAPSDAGALRRAVERELARRLAAQAGTGADVPRPAGHVDAGTMAVPVSAGPQRLGVAIAGQVMGGLKR</sequence>
<gene>
    <name evidence="1" type="ORF">GCM10017653_19040</name>
</gene>
<dbReference type="Proteomes" id="UP001143330">
    <property type="component" value="Unassembled WGS sequence"/>
</dbReference>
<evidence type="ECO:0000313" key="1">
    <source>
        <dbReference type="EMBL" id="GLK83834.1"/>
    </source>
</evidence>
<dbReference type="EMBL" id="BSFM01000011">
    <property type="protein sequence ID" value="GLK83834.1"/>
    <property type="molecule type" value="Genomic_DNA"/>
</dbReference>
<proteinExistence type="predicted"/>
<protein>
    <submittedName>
        <fullName evidence="1">Uncharacterized protein</fullName>
    </submittedName>
</protein>
<comment type="caution">
    <text evidence="1">The sequence shown here is derived from an EMBL/GenBank/DDBJ whole genome shotgun (WGS) entry which is preliminary data.</text>
</comment>
<accession>A0A9W6JWY3</accession>
<name>A0A9W6JWY3_9HYPH</name>
<reference evidence="1" key="2">
    <citation type="submission" date="2023-01" db="EMBL/GenBank/DDBJ databases">
        <authorList>
            <person name="Sun Q."/>
            <person name="Evtushenko L."/>
        </authorList>
    </citation>
    <scope>NUCLEOTIDE SEQUENCE</scope>
    <source>
        <strain evidence="1">VKM B-2789</strain>
    </source>
</reference>
<reference evidence="1" key="1">
    <citation type="journal article" date="2014" name="Int. J. Syst. Evol. Microbiol.">
        <title>Complete genome sequence of Corynebacterium casei LMG S-19264T (=DSM 44701T), isolated from a smear-ripened cheese.</title>
        <authorList>
            <consortium name="US DOE Joint Genome Institute (JGI-PGF)"/>
            <person name="Walter F."/>
            <person name="Albersmeier A."/>
            <person name="Kalinowski J."/>
            <person name="Ruckert C."/>
        </authorList>
    </citation>
    <scope>NUCLEOTIDE SEQUENCE</scope>
    <source>
        <strain evidence="1">VKM B-2789</strain>
    </source>
</reference>
<evidence type="ECO:0000313" key="2">
    <source>
        <dbReference type="Proteomes" id="UP001143330"/>
    </source>
</evidence>
<organism evidence="1 2">
    <name type="scientific">Ancylobacter defluvii</name>
    <dbReference type="NCBI Taxonomy" id="1282440"/>
    <lineage>
        <taxon>Bacteria</taxon>
        <taxon>Pseudomonadati</taxon>
        <taxon>Pseudomonadota</taxon>
        <taxon>Alphaproteobacteria</taxon>
        <taxon>Hyphomicrobiales</taxon>
        <taxon>Xanthobacteraceae</taxon>
        <taxon>Ancylobacter</taxon>
    </lineage>
</organism>
<dbReference type="AlphaFoldDB" id="A0A9W6JWY3"/>